<proteinExistence type="predicted"/>
<comment type="subcellular location">
    <subcellularLocation>
        <location evidence="1">Cell outer membrane</location>
    </subcellularLocation>
</comment>
<protein>
    <submittedName>
        <fullName evidence="6">Outer membrane protein TolC</fullName>
    </submittedName>
</protein>
<name>A0A1I2S5I4_9GAMM</name>
<dbReference type="PANTHER" id="PTHR30026">
    <property type="entry name" value="OUTER MEMBRANE PROTEIN TOLC"/>
    <property type="match status" value="1"/>
</dbReference>
<keyword evidence="3" id="KW-0812">Transmembrane</keyword>
<evidence type="ECO:0000256" key="4">
    <source>
        <dbReference type="ARBA" id="ARBA00023136"/>
    </source>
</evidence>
<dbReference type="Proteomes" id="UP000198623">
    <property type="component" value="Unassembled WGS sequence"/>
</dbReference>
<dbReference type="AlphaFoldDB" id="A0A1I2S5I4"/>
<accession>A0A1I2S5I4</accession>
<dbReference type="OrthoDB" id="9764652at2"/>
<reference evidence="7" key="1">
    <citation type="submission" date="2016-10" db="EMBL/GenBank/DDBJ databases">
        <authorList>
            <person name="Varghese N."/>
            <person name="Submissions S."/>
        </authorList>
    </citation>
    <scope>NUCLEOTIDE SEQUENCE [LARGE SCALE GENOMIC DNA]</scope>
    <source>
        <strain evidence="7">CGMCC 1.10971</strain>
    </source>
</reference>
<dbReference type="STRING" id="1045558.SAMN05216175_107122"/>
<keyword evidence="2" id="KW-1134">Transmembrane beta strand</keyword>
<dbReference type="EMBL" id="FOOU01000007">
    <property type="protein sequence ID" value="SFG48068.1"/>
    <property type="molecule type" value="Genomic_DNA"/>
</dbReference>
<evidence type="ECO:0000313" key="6">
    <source>
        <dbReference type="EMBL" id="SFG48068.1"/>
    </source>
</evidence>
<keyword evidence="7" id="KW-1185">Reference proteome</keyword>
<dbReference type="GO" id="GO:0015562">
    <property type="term" value="F:efflux transmembrane transporter activity"/>
    <property type="evidence" value="ECO:0007669"/>
    <property type="project" value="InterPro"/>
</dbReference>
<dbReference type="PANTHER" id="PTHR30026:SF20">
    <property type="entry name" value="OUTER MEMBRANE PROTEIN TOLC"/>
    <property type="match status" value="1"/>
</dbReference>
<dbReference type="Gene3D" id="1.20.1600.10">
    <property type="entry name" value="Outer membrane efflux proteins (OEP)"/>
    <property type="match status" value="1"/>
</dbReference>
<sequence>MRAVDYYDKFCNSAYSGHERQSLFCLPTKEHVIFNENDLMTTDVSDRGSKLYGKLLGGVALVILLGGCSIQPQFITKDEQKKLVRADRADMFADQEAITGPVTLEEAIARAIKYNLNYRLSMMEVVLKNGELDLEHVNMLPRVAASAGWITRSNDNLNNSRNVATGVVSNNPSISQDRDRNTADLTMTWNVLDFGVSYLQAKQNSDQVFIAQEKKRSMINQIVQQVRTAYWRAATTTPLAKEVQPLLLQAQKALQDSQVTERKRLVAPLVSLGYQKGLVEIIRNLEQVQNDMMVAKVELALLMGLPPTTEFEVVLPSMDQVVIPKVNFDVLDMERTALVNRPELREEAYQKRITALESRKALLRLMPGLTFNAGINYDSNSYLVNNQWNEAGMRVSWSLINLVSGPTIKQISKAHEEIGDFRRVALAVAVITQVHVAYQDFLRREHAYKHISMLNDIEQRIYGHIKNASLANAQTPLQEIRGKLAALLAEVSHYQSYAELDSAISNLYVTMGLNPVPEVIESDDLYTLKTAIGDVMRQWNRGENIALIKAESF</sequence>
<keyword evidence="5" id="KW-0998">Cell outer membrane</keyword>
<organism evidence="6 7">
    <name type="scientific">Neptunomonas qingdaonensis</name>
    <dbReference type="NCBI Taxonomy" id="1045558"/>
    <lineage>
        <taxon>Bacteria</taxon>
        <taxon>Pseudomonadati</taxon>
        <taxon>Pseudomonadota</taxon>
        <taxon>Gammaproteobacteria</taxon>
        <taxon>Oceanospirillales</taxon>
        <taxon>Oceanospirillaceae</taxon>
        <taxon>Neptunomonas</taxon>
    </lineage>
</organism>
<evidence type="ECO:0000256" key="5">
    <source>
        <dbReference type="ARBA" id="ARBA00023237"/>
    </source>
</evidence>
<evidence type="ECO:0000256" key="3">
    <source>
        <dbReference type="ARBA" id="ARBA00022692"/>
    </source>
</evidence>
<evidence type="ECO:0000313" key="7">
    <source>
        <dbReference type="Proteomes" id="UP000198623"/>
    </source>
</evidence>
<dbReference type="GO" id="GO:0009279">
    <property type="term" value="C:cell outer membrane"/>
    <property type="evidence" value="ECO:0007669"/>
    <property type="project" value="UniProtKB-SubCell"/>
</dbReference>
<evidence type="ECO:0000256" key="2">
    <source>
        <dbReference type="ARBA" id="ARBA00022452"/>
    </source>
</evidence>
<dbReference type="GO" id="GO:0015288">
    <property type="term" value="F:porin activity"/>
    <property type="evidence" value="ECO:0007669"/>
    <property type="project" value="TreeGrafter"/>
</dbReference>
<gene>
    <name evidence="6" type="ORF">SAMN05216175_107122</name>
</gene>
<keyword evidence="4" id="KW-0472">Membrane</keyword>
<dbReference type="InterPro" id="IPR051906">
    <property type="entry name" value="TolC-like"/>
</dbReference>
<dbReference type="GO" id="GO:1990281">
    <property type="term" value="C:efflux pump complex"/>
    <property type="evidence" value="ECO:0007669"/>
    <property type="project" value="TreeGrafter"/>
</dbReference>
<dbReference type="SUPFAM" id="SSF56954">
    <property type="entry name" value="Outer membrane efflux proteins (OEP)"/>
    <property type="match status" value="1"/>
</dbReference>
<evidence type="ECO:0000256" key="1">
    <source>
        <dbReference type="ARBA" id="ARBA00004442"/>
    </source>
</evidence>